<gene>
    <name evidence="1" type="ORF">ABIC75_002202</name>
</gene>
<dbReference type="EMBL" id="JBEPMU010000003">
    <property type="protein sequence ID" value="MET3652470.1"/>
    <property type="molecule type" value="Genomic_DNA"/>
</dbReference>
<accession>A0ABV2JUF0</accession>
<proteinExistence type="predicted"/>
<dbReference type="Proteomes" id="UP001549184">
    <property type="component" value="Unassembled WGS sequence"/>
</dbReference>
<evidence type="ECO:0000313" key="1">
    <source>
        <dbReference type="EMBL" id="MET3652470.1"/>
    </source>
</evidence>
<protein>
    <recommendedName>
        <fullName evidence="3">Tip attachment protein J domain-containing protein</fullName>
    </recommendedName>
</protein>
<comment type="caution">
    <text evidence="1">The sequence shown here is derived from an EMBL/GenBank/DDBJ whole genome shotgun (WGS) entry which is preliminary data.</text>
</comment>
<keyword evidence="2" id="KW-1185">Reference proteome</keyword>
<organism evidence="1 2">
    <name type="scientific">Dyella japonica</name>
    <dbReference type="NCBI Taxonomy" id="231455"/>
    <lineage>
        <taxon>Bacteria</taxon>
        <taxon>Pseudomonadati</taxon>
        <taxon>Pseudomonadota</taxon>
        <taxon>Gammaproteobacteria</taxon>
        <taxon>Lysobacterales</taxon>
        <taxon>Rhodanobacteraceae</taxon>
        <taxon>Dyella</taxon>
    </lineage>
</organism>
<evidence type="ECO:0000313" key="2">
    <source>
        <dbReference type="Proteomes" id="UP001549184"/>
    </source>
</evidence>
<evidence type="ECO:0008006" key="3">
    <source>
        <dbReference type="Google" id="ProtNLM"/>
    </source>
</evidence>
<dbReference type="RefSeq" id="WP_354013880.1">
    <property type="nucleotide sequence ID" value="NZ_JBEPMU010000003.1"/>
</dbReference>
<name>A0ABV2JUF0_9GAMM</name>
<reference evidence="1 2" key="1">
    <citation type="submission" date="2024-06" db="EMBL/GenBank/DDBJ databases">
        <title>Sorghum-associated microbial communities from plants grown in Nebraska, USA.</title>
        <authorList>
            <person name="Schachtman D."/>
        </authorList>
    </citation>
    <scope>NUCLEOTIDE SEQUENCE [LARGE SCALE GENOMIC DNA]</scope>
    <source>
        <strain evidence="1 2">1073</strain>
    </source>
</reference>
<sequence length="865" mass="91145">MGKGGGTTVGYWYRVAYHAGLGVGPIDAFLEMRGGDKTAWAGRLTSSGTITVNAPNLWGGEKDQGGIAGDIDVMFGEATQQPNPYLLATFGAQVPAWRGVATLVFKGGRYGAMNPYPQKPSYKFERIKAGWDNGCWYPETAAIPVGDGGPISLDGYFLVQGGSPITNQGTTYGTVPETFIGSAHDIGKMCLDARNAHDGSTYTYQQSYVYALGSVWQIGATSVERGNAIGIAAVTVLPTCPVGSTTSFAEHGSGSPLGVTEPSVVCSAPHGILAMNPAHILYYARTQLDMGREPVANMNDASFRAAADWYYQQSFGLCTEYDPANESLDDFITRIEKVAGCSMSRSPVDGQWYIDVANGVFDLASLPILTDDDILDFSESPSTLDSATNSVSVQYFDPEQNETLSTAPVQAMAAIDAFGTIHDQTTYPEIPTSDLAIRVATRDLRASITPTRAFELTTTRLPYAWRVGTYFRLQSVKRGIADMVCILAEKSSGTLKSGAITITASQDIYSLPITTFVDTEHGVDTRPSQIPVAIVNQAAFEAPYVAVVSALSRADLAALPADVGYLMAVAADPATPPTSLGYTVVVSSGGDYAGTTHGDWCPSATVVAAAGYEGTSFTIANGYQLSLVAVGTAAQWGNEIVRVDAIDAEAGTIVLGRACADTVPAQHAAGERLWFYGAEVAAVSTEYTSGETVEVKLLTNTGSQQLDESAATPMAVAFDGRQARPYPPAAVMLNGLDALSVPSLTGDIAVAFAFRNRVLQADQLIDYSMANVAPESGQTLSWQVVDASNAVIASGSGITANTFTVPAMTADGALTLEMWCVRDGLASWQSFVAAFAYGSGTAGERLTEDGDTRITEDGAARLLES</sequence>